<dbReference type="EMBL" id="JAGEUA010000001">
    <property type="protein sequence ID" value="KAL1023601.1"/>
    <property type="molecule type" value="Genomic_DNA"/>
</dbReference>
<dbReference type="GO" id="GO:0061630">
    <property type="term" value="F:ubiquitin protein ligase activity"/>
    <property type="evidence" value="ECO:0007669"/>
    <property type="project" value="UniProtKB-UniRule"/>
</dbReference>
<organism evidence="2 3">
    <name type="scientific">Umbra pygmaea</name>
    <name type="common">Eastern mudminnow</name>
    <dbReference type="NCBI Taxonomy" id="75934"/>
    <lineage>
        <taxon>Eukaryota</taxon>
        <taxon>Metazoa</taxon>
        <taxon>Chordata</taxon>
        <taxon>Craniata</taxon>
        <taxon>Vertebrata</taxon>
        <taxon>Euteleostomi</taxon>
        <taxon>Actinopterygii</taxon>
        <taxon>Neopterygii</taxon>
        <taxon>Teleostei</taxon>
        <taxon>Protacanthopterygii</taxon>
        <taxon>Esociformes</taxon>
        <taxon>Umbridae</taxon>
        <taxon>Umbra</taxon>
    </lineage>
</organism>
<comment type="similarity">
    <text evidence="1">Belongs to the WD repeat PRP19 family.</text>
</comment>
<dbReference type="GO" id="GO:0008380">
    <property type="term" value="P:RNA splicing"/>
    <property type="evidence" value="ECO:0007669"/>
    <property type="project" value="UniProtKB-KW"/>
</dbReference>
<protein>
    <recommendedName>
        <fullName evidence="1">Pre-mRNA-processing factor 19</fullName>
        <ecNumber evidence="1">2.3.2.27</ecNumber>
    </recommendedName>
</protein>
<name>A0ABD0Y978_UMBPY</name>
<dbReference type="InterPro" id="IPR038959">
    <property type="entry name" value="Prp19"/>
</dbReference>
<dbReference type="PANTHER" id="PTHR43995:SF1">
    <property type="entry name" value="PRE-MRNA-PROCESSING FACTOR 19"/>
    <property type="match status" value="1"/>
</dbReference>
<dbReference type="EC" id="2.3.2.27" evidence="1"/>
<keyword evidence="1" id="KW-0507">mRNA processing</keyword>
<dbReference type="GO" id="GO:0006281">
    <property type="term" value="P:DNA repair"/>
    <property type="evidence" value="ECO:0007669"/>
    <property type="project" value="UniProtKB-KW"/>
</dbReference>
<keyword evidence="1" id="KW-0508">mRNA splicing</keyword>
<dbReference type="PANTHER" id="PTHR43995">
    <property type="entry name" value="PRE-MRNA-PROCESSING FACTOR 19"/>
    <property type="match status" value="1"/>
</dbReference>
<proteinExistence type="inferred from homology"/>
<evidence type="ECO:0000313" key="2">
    <source>
        <dbReference type="EMBL" id="KAL1023601.1"/>
    </source>
</evidence>
<keyword evidence="1" id="KW-0808">Transferase</keyword>
<evidence type="ECO:0000256" key="1">
    <source>
        <dbReference type="RuleBase" id="RU367101"/>
    </source>
</evidence>
<accession>A0ABD0Y978</accession>
<comment type="subcellular location">
    <subcellularLocation>
        <location evidence="1">Nucleus</location>
    </subcellularLocation>
</comment>
<comment type="function">
    <text evidence="1">Ubiquitin-protein ligase which is mainly involved pre-mRNA splicing and DNA repair. Required for pre-mRNA splicing as component of the spliceosome.</text>
</comment>
<evidence type="ECO:0000313" key="3">
    <source>
        <dbReference type="Proteomes" id="UP001557470"/>
    </source>
</evidence>
<keyword evidence="1" id="KW-0227">DNA damage</keyword>
<sequence>MTLPAGSSPPYQGAQCRQRVSGHFEAQAGLLISQASLQSPLPCEQVGLRAEIIQKLQDKATVLTTERKKRKKTITDELVRSEDLGKYRQVATHAGLQSTSVPGILSLDLSRNKYHW</sequence>
<dbReference type="GO" id="GO:0005681">
    <property type="term" value="C:spliceosomal complex"/>
    <property type="evidence" value="ECO:0007669"/>
    <property type="project" value="UniProtKB-KW"/>
</dbReference>
<keyword evidence="1" id="KW-0539">Nucleus</keyword>
<keyword evidence="3" id="KW-1185">Reference proteome</keyword>
<dbReference type="AlphaFoldDB" id="A0ABD0Y978"/>
<comment type="subunit">
    <text evidence="1">Homotetramer.</text>
</comment>
<reference evidence="2 3" key="1">
    <citation type="submission" date="2024-06" db="EMBL/GenBank/DDBJ databases">
        <authorList>
            <person name="Pan Q."/>
            <person name="Wen M."/>
            <person name="Jouanno E."/>
            <person name="Zahm M."/>
            <person name="Klopp C."/>
            <person name="Cabau C."/>
            <person name="Louis A."/>
            <person name="Berthelot C."/>
            <person name="Parey E."/>
            <person name="Roest Crollius H."/>
            <person name="Montfort J."/>
            <person name="Robinson-Rechavi M."/>
            <person name="Bouchez O."/>
            <person name="Lampietro C."/>
            <person name="Lopez Roques C."/>
            <person name="Donnadieu C."/>
            <person name="Postlethwait J."/>
            <person name="Bobe J."/>
            <person name="Verreycken H."/>
            <person name="Guiguen Y."/>
        </authorList>
    </citation>
    <scope>NUCLEOTIDE SEQUENCE [LARGE SCALE GENOMIC DNA]</scope>
    <source>
        <strain evidence="2">Up_M1</strain>
        <tissue evidence="2">Testis</tissue>
    </source>
</reference>
<keyword evidence="1" id="KW-0234">DNA repair</keyword>
<dbReference type="GO" id="GO:0000974">
    <property type="term" value="C:Prp19 complex"/>
    <property type="evidence" value="ECO:0007669"/>
    <property type="project" value="UniProtKB-UniRule"/>
</dbReference>
<comment type="caution">
    <text evidence="2">The sequence shown here is derived from an EMBL/GenBank/DDBJ whole genome shotgun (WGS) entry which is preliminary data.</text>
</comment>
<dbReference type="Proteomes" id="UP001557470">
    <property type="component" value="Unassembled WGS sequence"/>
</dbReference>
<dbReference type="GO" id="GO:0006397">
    <property type="term" value="P:mRNA processing"/>
    <property type="evidence" value="ECO:0007669"/>
    <property type="project" value="UniProtKB-KW"/>
</dbReference>
<dbReference type="GO" id="GO:0070534">
    <property type="term" value="P:protein K63-linked ubiquitination"/>
    <property type="evidence" value="ECO:0007669"/>
    <property type="project" value="UniProtKB-UniRule"/>
</dbReference>
<keyword evidence="1" id="KW-0833">Ubl conjugation pathway</keyword>
<comment type="catalytic activity">
    <reaction evidence="1">
        <text>S-ubiquitinyl-[E2 ubiquitin-conjugating enzyme]-L-cysteine + [acceptor protein]-L-lysine = [E2 ubiquitin-conjugating enzyme]-L-cysteine + N(6)-ubiquitinyl-[acceptor protein]-L-lysine.</text>
        <dbReference type="EC" id="2.3.2.27"/>
    </reaction>
</comment>
<comment type="pathway">
    <text evidence="1">Protein modification; protein ubiquitination.</text>
</comment>
<keyword evidence="1" id="KW-0747">Spliceosome</keyword>
<gene>
    <name evidence="2" type="ORF">UPYG_G00043360</name>
</gene>